<dbReference type="InterPro" id="IPR006439">
    <property type="entry name" value="HAD-SF_hydro_IA"/>
</dbReference>
<evidence type="ECO:0000313" key="1">
    <source>
        <dbReference type="EMBL" id="SUZ82540.1"/>
    </source>
</evidence>
<evidence type="ECO:0008006" key="2">
    <source>
        <dbReference type="Google" id="ProtNLM"/>
    </source>
</evidence>
<dbReference type="InterPro" id="IPR044924">
    <property type="entry name" value="HAD-SF_hydro_IA_REG-2-like_cap"/>
</dbReference>
<organism evidence="1">
    <name type="scientific">marine metagenome</name>
    <dbReference type="NCBI Taxonomy" id="408172"/>
    <lineage>
        <taxon>unclassified sequences</taxon>
        <taxon>metagenomes</taxon>
        <taxon>ecological metagenomes</taxon>
    </lineage>
</organism>
<dbReference type="PANTHER" id="PTHR46191:SF2">
    <property type="entry name" value="HALOACID DEHALOGENASE-LIKE HYDROLASE DOMAIN-CONTAINING PROTEIN 3"/>
    <property type="match status" value="1"/>
</dbReference>
<proteinExistence type="predicted"/>
<dbReference type="AlphaFoldDB" id="A0A381QTT7"/>
<accession>A0A381QTT7</accession>
<gene>
    <name evidence="1" type="ORF">METZ01_LOCUS35394</name>
</gene>
<protein>
    <recommendedName>
        <fullName evidence="2">Haloacid dehalogenase</fullName>
    </recommendedName>
</protein>
<reference evidence="1" key="1">
    <citation type="submission" date="2018-05" db="EMBL/GenBank/DDBJ databases">
        <authorList>
            <person name="Lanie J.A."/>
            <person name="Ng W.-L."/>
            <person name="Kazmierczak K.M."/>
            <person name="Andrzejewski T.M."/>
            <person name="Davidsen T.M."/>
            <person name="Wayne K.J."/>
            <person name="Tettelin H."/>
            <person name="Glass J.I."/>
            <person name="Rusch D."/>
            <person name="Podicherti R."/>
            <person name="Tsui H.-C.T."/>
            <person name="Winkler M.E."/>
        </authorList>
    </citation>
    <scope>NUCLEOTIDE SEQUENCE</scope>
</reference>
<dbReference type="InterPro" id="IPR051828">
    <property type="entry name" value="HAD-like_hydrolase_domain"/>
</dbReference>
<dbReference type="InterPro" id="IPR011949">
    <property type="entry name" value="HAD-SF_hydro_IA_REG-2-like"/>
</dbReference>
<dbReference type="Pfam" id="PF00702">
    <property type="entry name" value="Hydrolase"/>
    <property type="match status" value="1"/>
</dbReference>
<dbReference type="SFLD" id="SFLDS00003">
    <property type="entry name" value="Haloacid_Dehalogenase"/>
    <property type="match status" value="1"/>
</dbReference>
<dbReference type="InterPro" id="IPR023214">
    <property type="entry name" value="HAD_sf"/>
</dbReference>
<sequence length="231" mass="26036">MPLSSFKAVFFDVGGTLIRVHPSVGDVYAKHARAFGFSGTADELNKGFRSQWKKMGGIESLGNKSGAEVEEKFWKDLVFEVFQPFGGLDHFDKYFKLIFEVFRDGSNWKIYEDVIESQIFGKLKERKIILGVISNWDSRLTSTLDSLELADHFKFILPSAVVGSAKPDKKIFDEAIRLSGVEPHEACHIGDEVKTDIDGARNAGIHAILLDRDNQFDESIQPKVRSFFELV</sequence>
<dbReference type="SUPFAM" id="SSF56784">
    <property type="entry name" value="HAD-like"/>
    <property type="match status" value="1"/>
</dbReference>
<dbReference type="PRINTS" id="PR00413">
    <property type="entry name" value="HADHALOGNASE"/>
</dbReference>
<dbReference type="CDD" id="cd16415">
    <property type="entry name" value="HAD_dREG-2_like"/>
    <property type="match status" value="1"/>
</dbReference>
<dbReference type="NCBIfam" id="TIGR01509">
    <property type="entry name" value="HAD-SF-IA-v3"/>
    <property type="match status" value="1"/>
</dbReference>
<dbReference type="Gene3D" id="3.40.50.1000">
    <property type="entry name" value="HAD superfamily/HAD-like"/>
    <property type="match status" value="1"/>
</dbReference>
<dbReference type="InterPro" id="IPR036412">
    <property type="entry name" value="HAD-like_sf"/>
</dbReference>
<dbReference type="NCBIfam" id="TIGR02252">
    <property type="entry name" value="DREG-2"/>
    <property type="match status" value="1"/>
</dbReference>
<name>A0A381QTT7_9ZZZZ</name>
<dbReference type="Gene3D" id="1.10.150.720">
    <property type="entry name" value="Haloacid dehalogenase-like hydrolase"/>
    <property type="match status" value="1"/>
</dbReference>
<dbReference type="SFLD" id="SFLDG01129">
    <property type="entry name" value="C1.5:_HAD__Beta-PGM__Phosphata"/>
    <property type="match status" value="1"/>
</dbReference>
<dbReference type="PANTHER" id="PTHR46191">
    <property type="match status" value="1"/>
</dbReference>
<dbReference type="EMBL" id="UINC01001512">
    <property type="protein sequence ID" value="SUZ82540.1"/>
    <property type="molecule type" value="Genomic_DNA"/>
</dbReference>
<dbReference type="NCBIfam" id="TIGR01549">
    <property type="entry name" value="HAD-SF-IA-v1"/>
    <property type="match status" value="1"/>
</dbReference>